<dbReference type="AlphaFoldDB" id="A0A8E2EYW6"/>
<dbReference type="Proteomes" id="UP000250140">
    <property type="component" value="Unassembled WGS sequence"/>
</dbReference>
<keyword evidence="1" id="KW-0812">Transmembrane</keyword>
<sequence length="105" mass="11479">MNPRIASTRSTLNGCHSSLILFPLKCEMPLPVASYESLSKPPFRFFWLHVSVRLASPSRDTTGIHRGALHTVSPNLWLIISALFNIPPYFILLFASGQAPGGTGS</sequence>
<protein>
    <submittedName>
        <fullName evidence="2">Uncharacterized protein</fullName>
    </submittedName>
</protein>
<evidence type="ECO:0000256" key="1">
    <source>
        <dbReference type="SAM" id="Phobius"/>
    </source>
</evidence>
<gene>
    <name evidence="2" type="ORF">AOQ84DRAFT_354949</name>
</gene>
<keyword evidence="1" id="KW-0472">Membrane</keyword>
<accession>A0A8E2EYW6</accession>
<keyword evidence="3" id="KW-1185">Reference proteome</keyword>
<proteinExistence type="predicted"/>
<evidence type="ECO:0000313" key="2">
    <source>
        <dbReference type="EMBL" id="OCL07462.1"/>
    </source>
</evidence>
<dbReference type="EMBL" id="KV749864">
    <property type="protein sequence ID" value="OCL07462.1"/>
    <property type="molecule type" value="Genomic_DNA"/>
</dbReference>
<keyword evidence="1" id="KW-1133">Transmembrane helix</keyword>
<evidence type="ECO:0000313" key="3">
    <source>
        <dbReference type="Proteomes" id="UP000250140"/>
    </source>
</evidence>
<name>A0A8E2EYW6_9PEZI</name>
<feature type="transmembrane region" description="Helical" evidence="1">
    <location>
        <begin position="76"/>
        <end position="95"/>
    </location>
</feature>
<reference evidence="2 3" key="1">
    <citation type="journal article" date="2016" name="Nat. Commun.">
        <title>Ectomycorrhizal ecology is imprinted in the genome of the dominant symbiotic fungus Cenococcum geophilum.</title>
        <authorList>
            <consortium name="DOE Joint Genome Institute"/>
            <person name="Peter M."/>
            <person name="Kohler A."/>
            <person name="Ohm R.A."/>
            <person name="Kuo A."/>
            <person name="Krutzmann J."/>
            <person name="Morin E."/>
            <person name="Arend M."/>
            <person name="Barry K.W."/>
            <person name="Binder M."/>
            <person name="Choi C."/>
            <person name="Clum A."/>
            <person name="Copeland A."/>
            <person name="Grisel N."/>
            <person name="Haridas S."/>
            <person name="Kipfer T."/>
            <person name="LaButti K."/>
            <person name="Lindquist E."/>
            <person name="Lipzen A."/>
            <person name="Maire R."/>
            <person name="Meier B."/>
            <person name="Mihaltcheva S."/>
            <person name="Molinier V."/>
            <person name="Murat C."/>
            <person name="Poggeler S."/>
            <person name="Quandt C.A."/>
            <person name="Sperisen C."/>
            <person name="Tritt A."/>
            <person name="Tisserant E."/>
            <person name="Crous P.W."/>
            <person name="Henrissat B."/>
            <person name="Nehls U."/>
            <person name="Egli S."/>
            <person name="Spatafora J.W."/>
            <person name="Grigoriev I.V."/>
            <person name="Martin F.M."/>
        </authorList>
    </citation>
    <scope>NUCLEOTIDE SEQUENCE [LARGE SCALE GENOMIC DNA]</scope>
    <source>
        <strain evidence="2 3">CBS 207.34</strain>
    </source>
</reference>
<organism evidence="2 3">
    <name type="scientific">Glonium stellatum</name>
    <dbReference type="NCBI Taxonomy" id="574774"/>
    <lineage>
        <taxon>Eukaryota</taxon>
        <taxon>Fungi</taxon>
        <taxon>Dikarya</taxon>
        <taxon>Ascomycota</taxon>
        <taxon>Pezizomycotina</taxon>
        <taxon>Dothideomycetes</taxon>
        <taxon>Pleosporomycetidae</taxon>
        <taxon>Gloniales</taxon>
        <taxon>Gloniaceae</taxon>
        <taxon>Glonium</taxon>
    </lineage>
</organism>